<protein>
    <submittedName>
        <fullName evidence="1">Uncharacterized protein</fullName>
    </submittedName>
</protein>
<organism evidence="1">
    <name type="scientific">Candidatus Kentrum sp. SD</name>
    <dbReference type="NCBI Taxonomy" id="2126332"/>
    <lineage>
        <taxon>Bacteria</taxon>
        <taxon>Pseudomonadati</taxon>
        <taxon>Pseudomonadota</taxon>
        <taxon>Gammaproteobacteria</taxon>
        <taxon>Candidatus Kentrum</taxon>
    </lineage>
</organism>
<sequence length="177" mass="20105">MESGEAPIGNRQWRRGTNRQDRCRRLVRWGAYSFFGRRRCFAPRLTGGEWVPGFGDGTSIRTLRVRLCSLLVSASRQVPIGVFLARAPVFSGFLFFRNMNMMPLQGKCRGQISESASTIINGGCAFAYLPPTSYWSPKFLLFRYVNILALRRQVRWGSCTCAGPQKSLFSRYTQDKA</sequence>
<dbReference type="AlphaFoldDB" id="A0A451BHF6"/>
<dbReference type="EMBL" id="CAADHB010000001">
    <property type="protein sequence ID" value="VFK77735.1"/>
    <property type="molecule type" value="Genomic_DNA"/>
</dbReference>
<name>A0A451BHF6_9GAMM</name>
<accession>A0A451BHF6</accession>
<evidence type="ECO:0000313" key="1">
    <source>
        <dbReference type="EMBL" id="VFK77735.1"/>
    </source>
</evidence>
<gene>
    <name evidence="1" type="ORF">BECKSD772D_GA0070982_100164</name>
</gene>
<proteinExistence type="predicted"/>
<reference evidence="1" key="1">
    <citation type="submission" date="2019-02" db="EMBL/GenBank/DDBJ databases">
        <authorList>
            <person name="Gruber-Vodicka R. H."/>
            <person name="Seah K. B. B."/>
        </authorList>
    </citation>
    <scope>NUCLEOTIDE SEQUENCE</scope>
    <source>
        <strain evidence="1">BECK_S127</strain>
    </source>
</reference>